<reference evidence="3 4" key="1">
    <citation type="journal article" date="2015" name="PLoS Pathog.">
        <title>Leptomonas seymouri: Adaptations to the Dixenous Life Cycle Analyzed by Genome Sequencing, Transcriptome Profiling and Co-infection with Leishmania donovani.</title>
        <authorList>
            <person name="Kraeva N."/>
            <person name="Butenko A."/>
            <person name="Hlavacova J."/>
            <person name="Kostygov A."/>
            <person name="Myskova J."/>
            <person name="Grybchuk D."/>
            <person name="Lestinova T."/>
            <person name="Votypka J."/>
            <person name="Volf P."/>
            <person name="Opperdoes F."/>
            <person name="Flegontov P."/>
            <person name="Lukes J."/>
            <person name="Yurchenko V."/>
        </authorList>
    </citation>
    <scope>NUCLEOTIDE SEQUENCE [LARGE SCALE GENOMIC DNA]</scope>
    <source>
        <strain evidence="3 4">ATCC 30220</strain>
    </source>
</reference>
<feature type="repeat" description="PPR" evidence="2">
    <location>
        <begin position="203"/>
        <end position="237"/>
    </location>
</feature>
<dbReference type="AlphaFoldDB" id="A0A0N1IAW5"/>
<feature type="repeat" description="PPR" evidence="2">
    <location>
        <begin position="424"/>
        <end position="458"/>
    </location>
</feature>
<dbReference type="Pfam" id="PF13812">
    <property type="entry name" value="PPR_3"/>
    <property type="match status" value="1"/>
</dbReference>
<dbReference type="PANTHER" id="PTHR47941">
    <property type="entry name" value="PENTATRICOPEPTIDE REPEAT-CONTAINING PROTEIN 3, MITOCHONDRIAL"/>
    <property type="match status" value="1"/>
</dbReference>
<dbReference type="InterPro" id="IPR011990">
    <property type="entry name" value="TPR-like_helical_dom_sf"/>
</dbReference>
<dbReference type="EMBL" id="LJSK01000001">
    <property type="protein sequence ID" value="KPI90844.1"/>
    <property type="molecule type" value="Genomic_DNA"/>
</dbReference>
<proteinExistence type="predicted"/>
<accession>A0A0N1IAW5</accession>
<organism evidence="3 4">
    <name type="scientific">Leptomonas seymouri</name>
    <dbReference type="NCBI Taxonomy" id="5684"/>
    <lineage>
        <taxon>Eukaryota</taxon>
        <taxon>Discoba</taxon>
        <taxon>Euglenozoa</taxon>
        <taxon>Kinetoplastea</taxon>
        <taxon>Metakinetoplastina</taxon>
        <taxon>Trypanosomatida</taxon>
        <taxon>Trypanosomatidae</taxon>
        <taxon>Leishmaniinae</taxon>
        <taxon>Leptomonas</taxon>
    </lineage>
</organism>
<evidence type="ECO:0000313" key="4">
    <source>
        <dbReference type="Proteomes" id="UP000038009"/>
    </source>
</evidence>
<keyword evidence="1" id="KW-0677">Repeat</keyword>
<protein>
    <recommendedName>
        <fullName evidence="5">Pentacotripeptide-repeat region of PRORP domain-containing protein</fullName>
    </recommendedName>
</protein>
<dbReference type="Gene3D" id="1.25.40.10">
    <property type="entry name" value="Tetratricopeptide repeat domain"/>
    <property type="match status" value="4"/>
</dbReference>
<feature type="repeat" description="PPR" evidence="2">
    <location>
        <begin position="238"/>
        <end position="272"/>
    </location>
</feature>
<dbReference type="VEuPathDB" id="TriTrypDB:Lsey_0001_0770"/>
<evidence type="ECO:0008006" key="5">
    <source>
        <dbReference type="Google" id="ProtNLM"/>
    </source>
</evidence>
<evidence type="ECO:0000256" key="1">
    <source>
        <dbReference type="ARBA" id="ARBA00022737"/>
    </source>
</evidence>
<dbReference type="OMA" id="ANEETFC"/>
<dbReference type="InterPro" id="IPR002885">
    <property type="entry name" value="PPR_rpt"/>
</dbReference>
<dbReference type="OrthoDB" id="185373at2759"/>
<evidence type="ECO:0000256" key="2">
    <source>
        <dbReference type="PROSITE-ProRule" id="PRU00708"/>
    </source>
</evidence>
<dbReference type="PROSITE" id="PS51375">
    <property type="entry name" value="PPR"/>
    <property type="match status" value="4"/>
</dbReference>
<dbReference type="Proteomes" id="UP000038009">
    <property type="component" value="Unassembled WGS sequence"/>
</dbReference>
<gene>
    <name evidence="3" type="ORF">ABL78_0077</name>
</gene>
<name>A0A0N1IAW5_LEPSE</name>
<sequence length="794" mass="90282">MHPATRPPVTLTIRRKDGSESHFVRREPAESSLQPRPAASDEHDEIYQTVMECAPYTASFNALLSRPTLKEDAQQLVAFVHNRMHSEGIPLNGETYNLLMKHVTRFTDGSIFTLYEELKKEGRRENSSVRPTLETFILLFRACERSAQYSKAFLLYQQMREYFRLVPDTATYNTLLGYCAAVRDVAQATFLVEEMKQLDVPRDVNTYNCLMSVMVTSAPYAETMKVFRELFSVNIKPSKRSYNTILKAACRHGDYDRAFQLTEEMKKGGLLPDVETYNYLMSMCEQRLDYVQGTGTYAGEHRRHEQVVQGTHAIAELVLTLLREMRAMRVNPDTYTYNKALGTLVLCKDERAFAVYNDMVRDSNKNRAAQGGTSGSGEDGGALAKIRKGPGLDDIDAGVLLETALHAEESNGVGNMRGTTVQVNLETWKEITKACLHFGFFERAKEVYTNMKELGLSINIPIAHLLLQVCCKMKDRAWAEQLLEELKNSNSLLSTAMMNDYLKVLCAVEDSEMVFAEYEQMRLGIHHSGAWANTDTSNIVLAYAYSKPTQRKTAEELYAAMIQPYSTSPANEETYCIRLGSYAGATDADKEAALQYVEDVVRGQPQPSLPFYHALLRFLLEQDDARIRAWFDRLHNTEQKKGGVVVTADETCYALVMEYYLRHEKYDEIQQLYAQLQSSPTLEADNGIYRVLFEVARRRDDPRMTASLFEQVRVNSVEVDIQCYNSILQTYVAHEESLVFAVLTYMKEHRMTPADKTMAVFLSEPKGRQILTSVLTRNLFYLSVPLAPLEKLIP</sequence>
<feature type="repeat" description="PPR" evidence="2">
    <location>
        <begin position="168"/>
        <end position="202"/>
    </location>
</feature>
<comment type="caution">
    <text evidence="3">The sequence shown here is derived from an EMBL/GenBank/DDBJ whole genome shotgun (WGS) entry which is preliminary data.</text>
</comment>
<dbReference type="Pfam" id="PF13041">
    <property type="entry name" value="PPR_2"/>
    <property type="match status" value="2"/>
</dbReference>
<keyword evidence="4" id="KW-1185">Reference proteome</keyword>
<evidence type="ECO:0000313" key="3">
    <source>
        <dbReference type="EMBL" id="KPI90844.1"/>
    </source>
</evidence>
<dbReference type="NCBIfam" id="TIGR00756">
    <property type="entry name" value="PPR"/>
    <property type="match status" value="1"/>
</dbReference>